<dbReference type="InterPro" id="IPR035914">
    <property type="entry name" value="Sperma_CUB_dom_sf"/>
</dbReference>
<name>A0A0N4V4Y5_ENTVE</name>
<dbReference type="AlphaFoldDB" id="A0A0N4V4Y5"/>
<protein>
    <submittedName>
        <fullName evidence="3">CUB domain-containing protein</fullName>
    </submittedName>
</protein>
<organism evidence="3">
    <name type="scientific">Enterobius vermicularis</name>
    <name type="common">Human pinworm</name>
    <dbReference type="NCBI Taxonomy" id="51028"/>
    <lineage>
        <taxon>Eukaryota</taxon>
        <taxon>Metazoa</taxon>
        <taxon>Ecdysozoa</taxon>
        <taxon>Nematoda</taxon>
        <taxon>Chromadorea</taxon>
        <taxon>Rhabditida</taxon>
        <taxon>Spirurina</taxon>
        <taxon>Oxyuridomorpha</taxon>
        <taxon>Oxyuroidea</taxon>
        <taxon>Oxyuridae</taxon>
        <taxon>Enterobius</taxon>
    </lineage>
</organism>
<dbReference type="WBParaSite" id="EVEC_0000523901-mRNA-1">
    <property type="protein sequence ID" value="EVEC_0000523901-mRNA-1"/>
    <property type="gene ID" value="EVEC_0000523901"/>
</dbReference>
<evidence type="ECO:0000313" key="2">
    <source>
        <dbReference type="Proteomes" id="UP000274131"/>
    </source>
</evidence>
<dbReference type="SUPFAM" id="SSF49854">
    <property type="entry name" value="Spermadhesin, CUB domain"/>
    <property type="match status" value="1"/>
</dbReference>
<dbReference type="Gene3D" id="2.60.120.290">
    <property type="entry name" value="Spermadhesin, CUB domain"/>
    <property type="match status" value="1"/>
</dbReference>
<sequence length="289" mass="32775">MDANIGDTKCPGANNGTPVAIDGAILLFPDYYQEVRTRSYPKSCEWEYMAPASGWLTVLKVLDLVLSGNEILTVIGNINGTQSDRVFDRSYKEKAGVYYYDSELSIKYTRLSAVNSSAQAFRILLTTMKLENKTCSLAYNNRSYSDLNGSFTNVRTRLQYPKNEYCTWSVTVPGNATLVFCCVECNYGHLSGDRLKISVGEIEYIDETEKGNHYCSSSNWTDYCVTMNKSLDGYDVKFEWESDGLAEYNGFQLEYFISIGDKKLNGQYRWMSSSSILFSCLLLIYRYST</sequence>
<dbReference type="EMBL" id="UXUI01007995">
    <property type="protein sequence ID" value="VDD90141.1"/>
    <property type="molecule type" value="Genomic_DNA"/>
</dbReference>
<keyword evidence="2" id="KW-1185">Reference proteome</keyword>
<gene>
    <name evidence="1" type="ORF">EVEC_LOCUS4892</name>
</gene>
<reference evidence="3" key="1">
    <citation type="submission" date="2017-02" db="UniProtKB">
        <authorList>
            <consortium name="WormBaseParasite"/>
        </authorList>
    </citation>
    <scope>IDENTIFICATION</scope>
</reference>
<evidence type="ECO:0000313" key="1">
    <source>
        <dbReference type="EMBL" id="VDD90141.1"/>
    </source>
</evidence>
<accession>A0A0N4V4Y5</accession>
<reference evidence="1 2" key="2">
    <citation type="submission" date="2018-10" db="EMBL/GenBank/DDBJ databases">
        <authorList>
            <consortium name="Pathogen Informatics"/>
        </authorList>
    </citation>
    <scope>NUCLEOTIDE SEQUENCE [LARGE SCALE GENOMIC DNA]</scope>
</reference>
<proteinExistence type="predicted"/>
<dbReference type="Proteomes" id="UP000274131">
    <property type="component" value="Unassembled WGS sequence"/>
</dbReference>
<evidence type="ECO:0000313" key="3">
    <source>
        <dbReference type="WBParaSite" id="EVEC_0000523901-mRNA-1"/>
    </source>
</evidence>